<name>A0ABT5YQ23_9PROT</name>
<evidence type="ECO:0000256" key="7">
    <source>
        <dbReference type="ARBA" id="ARBA00022801"/>
    </source>
</evidence>
<comment type="catalytic activity">
    <reaction evidence="15">
        <text>Couples ATP hydrolysis with the unwinding of duplex DNA by translocating in the 3'-5' direction.</text>
        <dbReference type="EC" id="5.6.2.4"/>
    </reaction>
</comment>
<dbReference type="EMBL" id="JARHUD010000009">
    <property type="protein sequence ID" value="MDF2097071.1"/>
    <property type="molecule type" value="Genomic_DNA"/>
</dbReference>
<evidence type="ECO:0000256" key="15">
    <source>
        <dbReference type="ARBA" id="ARBA00034617"/>
    </source>
</evidence>
<evidence type="ECO:0000256" key="12">
    <source>
        <dbReference type="ARBA" id="ARBA00023172"/>
    </source>
</evidence>
<dbReference type="Pfam" id="PF00270">
    <property type="entry name" value="DEAD"/>
    <property type="match status" value="1"/>
</dbReference>
<evidence type="ECO:0000256" key="13">
    <source>
        <dbReference type="ARBA" id="ARBA00023204"/>
    </source>
</evidence>
<keyword evidence="12" id="KW-0233">DNA recombination</keyword>
<dbReference type="NCBIfam" id="TIGR00614">
    <property type="entry name" value="recQ_fam"/>
    <property type="match status" value="1"/>
</dbReference>
<dbReference type="InterPro" id="IPR011545">
    <property type="entry name" value="DEAD/DEAH_box_helicase_dom"/>
</dbReference>
<evidence type="ECO:0000256" key="14">
    <source>
        <dbReference type="ARBA" id="ARBA00023235"/>
    </source>
</evidence>
<proteinExistence type="inferred from homology"/>
<dbReference type="GO" id="GO:0016787">
    <property type="term" value="F:hydrolase activity"/>
    <property type="evidence" value="ECO:0007669"/>
    <property type="project" value="UniProtKB-KW"/>
</dbReference>
<dbReference type="RefSeq" id="WP_275823843.1">
    <property type="nucleotide sequence ID" value="NZ_JARHUD010000009.1"/>
</dbReference>
<dbReference type="EC" id="5.6.2.4" evidence="16"/>
<dbReference type="Pfam" id="PF16124">
    <property type="entry name" value="RecQ_Zn_bind"/>
    <property type="match status" value="1"/>
</dbReference>
<evidence type="ECO:0000256" key="9">
    <source>
        <dbReference type="ARBA" id="ARBA00022833"/>
    </source>
</evidence>
<dbReference type="PANTHER" id="PTHR13710:SF105">
    <property type="entry name" value="ATP-DEPENDENT DNA HELICASE Q1"/>
    <property type="match status" value="1"/>
</dbReference>
<comment type="cofactor">
    <cofactor evidence="2">
        <name>Zn(2+)</name>
        <dbReference type="ChEBI" id="CHEBI:29105"/>
    </cofactor>
</comment>
<dbReference type="InterPro" id="IPR014001">
    <property type="entry name" value="Helicase_ATP-bd"/>
</dbReference>
<dbReference type="PANTHER" id="PTHR13710">
    <property type="entry name" value="DNA HELICASE RECQ FAMILY MEMBER"/>
    <property type="match status" value="1"/>
</dbReference>
<dbReference type="Pfam" id="PF00570">
    <property type="entry name" value="HRDC"/>
    <property type="match status" value="1"/>
</dbReference>
<comment type="caution">
    <text evidence="20">The sequence shown here is derived from an EMBL/GenBank/DDBJ whole genome shotgun (WGS) entry which is preliminary data.</text>
</comment>
<dbReference type="PROSITE" id="PS51194">
    <property type="entry name" value="HELICASE_CTER"/>
    <property type="match status" value="1"/>
</dbReference>
<keyword evidence="14" id="KW-0413">Isomerase</keyword>
<dbReference type="Proteomes" id="UP001215503">
    <property type="component" value="Unassembled WGS sequence"/>
</dbReference>
<evidence type="ECO:0000256" key="5">
    <source>
        <dbReference type="ARBA" id="ARBA00022741"/>
    </source>
</evidence>
<dbReference type="SUPFAM" id="SSF47819">
    <property type="entry name" value="HRDC-like"/>
    <property type="match status" value="1"/>
</dbReference>
<dbReference type="PROSITE" id="PS51192">
    <property type="entry name" value="HELICASE_ATP_BIND_1"/>
    <property type="match status" value="1"/>
</dbReference>
<evidence type="ECO:0000256" key="8">
    <source>
        <dbReference type="ARBA" id="ARBA00022806"/>
    </source>
</evidence>
<dbReference type="InterPro" id="IPR002121">
    <property type="entry name" value="HRDC_dom"/>
</dbReference>
<dbReference type="SMART" id="SM00490">
    <property type="entry name" value="HELICc"/>
    <property type="match status" value="1"/>
</dbReference>
<keyword evidence="8 20" id="KW-0347">Helicase</keyword>
<evidence type="ECO:0000313" key="20">
    <source>
        <dbReference type="EMBL" id="MDF2097071.1"/>
    </source>
</evidence>
<dbReference type="SMART" id="SM00956">
    <property type="entry name" value="RQC"/>
    <property type="match status" value="1"/>
</dbReference>
<dbReference type="InterPro" id="IPR018982">
    <property type="entry name" value="RQC_domain"/>
</dbReference>
<keyword evidence="9" id="KW-0862">Zinc</keyword>
<evidence type="ECO:0000259" key="17">
    <source>
        <dbReference type="PROSITE" id="PS50967"/>
    </source>
</evidence>
<dbReference type="NCBIfam" id="TIGR01389">
    <property type="entry name" value="recQ"/>
    <property type="match status" value="1"/>
</dbReference>
<dbReference type="SUPFAM" id="SSF52540">
    <property type="entry name" value="P-loop containing nucleoside triphosphate hydrolases"/>
    <property type="match status" value="2"/>
</dbReference>
<protein>
    <recommendedName>
        <fullName evidence="16">DNA helicase RecQ</fullName>
        <ecNumber evidence="16">5.6.2.4</ecNumber>
    </recommendedName>
</protein>
<feature type="domain" description="Helicase C-terminal" evidence="19">
    <location>
        <begin position="223"/>
        <end position="370"/>
    </location>
</feature>
<dbReference type="InterPro" id="IPR006293">
    <property type="entry name" value="DNA_helicase_ATP-dep_RecQ_bac"/>
</dbReference>
<evidence type="ECO:0000256" key="4">
    <source>
        <dbReference type="ARBA" id="ARBA00022723"/>
    </source>
</evidence>
<accession>A0ABT5YQ23</accession>
<dbReference type="InterPro" id="IPR044876">
    <property type="entry name" value="HRDC_dom_sf"/>
</dbReference>
<dbReference type="InterPro" id="IPR001650">
    <property type="entry name" value="Helicase_C-like"/>
</dbReference>
<feature type="domain" description="HRDC" evidence="17">
    <location>
        <begin position="536"/>
        <end position="612"/>
    </location>
</feature>
<dbReference type="Gene3D" id="1.10.10.10">
    <property type="entry name" value="Winged helix-like DNA-binding domain superfamily/Winged helix DNA-binding domain"/>
    <property type="match status" value="1"/>
</dbReference>
<keyword evidence="7 20" id="KW-0378">Hydrolase</keyword>
<evidence type="ECO:0000256" key="2">
    <source>
        <dbReference type="ARBA" id="ARBA00001947"/>
    </source>
</evidence>
<dbReference type="GO" id="GO:0003678">
    <property type="term" value="F:DNA helicase activity"/>
    <property type="evidence" value="ECO:0007669"/>
    <property type="project" value="UniProtKB-EC"/>
</dbReference>
<dbReference type="InterPro" id="IPR027417">
    <property type="entry name" value="P-loop_NTPase"/>
</dbReference>
<evidence type="ECO:0000256" key="16">
    <source>
        <dbReference type="NCBIfam" id="TIGR01389"/>
    </source>
</evidence>
<evidence type="ECO:0000256" key="11">
    <source>
        <dbReference type="ARBA" id="ARBA00023125"/>
    </source>
</evidence>
<keyword evidence="11" id="KW-0238">DNA-binding</keyword>
<evidence type="ECO:0000256" key="1">
    <source>
        <dbReference type="ARBA" id="ARBA00001946"/>
    </source>
</evidence>
<keyword evidence="6" id="KW-0227">DNA damage</keyword>
<keyword evidence="4" id="KW-0479">Metal-binding</keyword>
<comment type="cofactor">
    <cofactor evidence="1">
        <name>Mg(2+)</name>
        <dbReference type="ChEBI" id="CHEBI:18420"/>
    </cofactor>
</comment>
<dbReference type="SMART" id="SM00341">
    <property type="entry name" value="HRDC"/>
    <property type="match status" value="1"/>
</dbReference>
<dbReference type="CDD" id="cd17920">
    <property type="entry name" value="DEXHc_RecQ"/>
    <property type="match status" value="1"/>
</dbReference>
<reference evidence="20 21" key="1">
    <citation type="submission" date="2023-03" db="EMBL/GenBank/DDBJ databases">
        <title>Fodinicurvata sp. CAU 1616 isolated from sea sendiment.</title>
        <authorList>
            <person name="Kim W."/>
        </authorList>
    </citation>
    <scope>NUCLEOTIDE SEQUENCE [LARGE SCALE GENOMIC DNA]</scope>
    <source>
        <strain evidence="20 21">CAU 1616</strain>
    </source>
</reference>
<sequence length="612" mass="67076">MASLEIHEAADDPQKILRRVFGFSSFRGLQEAVVEQVCAGGHALVVMPTGSGKSLCYQIPAIARPGTAIVVSPLIALMQDQVAALRELGVRAATLNSAQDAELSRQAIRAMQQEELDLLYVAPERLLMDSFLELLDNCRLSLFAIDEAHCISEWGHDFRPEYHRLGLLAERFPAIPRVALTATADAPTRRDIIDRLALHDGRDFLGGFDRPNIRYGVQPKTTARRQLLDFVKAQGGEAGIVYCLSRARTEEVASWLTDQGISALPYHAGLAPEVRARHQERFLKEPGLTIAATIAFGMGIDKPDVRFVAHLDPPRSLEAYYQETGRAGRDGLPAETLLLFGMQDIAQQRRMIEESNAPDARKRLEHRKLDALLGYAETTRCRRQVLLDYFGDSCEACGNCDTCLSPPQTFDGTVAAQKALSTIYRTGQRYGSAHVIDVLLGKTSDKIRAAGHDQLSTFGIGTDFDAKAWRSILRQLASLGLLHIDLEGYGALRLTEKSRPVLRGEEQVSLRREVGARRKATASGGSSGAAAATLESEAERSLFTALRARRLELAREVNLPPYMIFHDSTLVAMAQSRPGSRAALGQLPGVGESKLERYGAAFLEVIAHADQG</sequence>
<dbReference type="SMART" id="SM00487">
    <property type="entry name" value="DEXDc"/>
    <property type="match status" value="1"/>
</dbReference>
<dbReference type="InterPro" id="IPR036388">
    <property type="entry name" value="WH-like_DNA-bd_sf"/>
</dbReference>
<comment type="similarity">
    <text evidence="3">Belongs to the helicase family. RecQ subfamily.</text>
</comment>
<evidence type="ECO:0000256" key="6">
    <source>
        <dbReference type="ARBA" id="ARBA00022763"/>
    </source>
</evidence>
<evidence type="ECO:0000256" key="3">
    <source>
        <dbReference type="ARBA" id="ARBA00005446"/>
    </source>
</evidence>
<dbReference type="Pfam" id="PF09382">
    <property type="entry name" value="RQC"/>
    <property type="match status" value="1"/>
</dbReference>
<evidence type="ECO:0000259" key="18">
    <source>
        <dbReference type="PROSITE" id="PS51192"/>
    </source>
</evidence>
<dbReference type="InterPro" id="IPR004589">
    <property type="entry name" value="DNA_helicase_ATP-dep_RecQ"/>
</dbReference>
<keyword evidence="21" id="KW-1185">Reference proteome</keyword>
<dbReference type="Gene3D" id="3.40.50.300">
    <property type="entry name" value="P-loop containing nucleotide triphosphate hydrolases"/>
    <property type="match status" value="2"/>
</dbReference>
<dbReference type="Gene3D" id="1.10.150.80">
    <property type="entry name" value="HRDC domain"/>
    <property type="match status" value="1"/>
</dbReference>
<dbReference type="InterPro" id="IPR032284">
    <property type="entry name" value="RecQ_Zn-bd"/>
</dbReference>
<keyword evidence="10" id="KW-0067">ATP-binding</keyword>
<gene>
    <name evidence="20" type="primary">recQ</name>
    <name evidence="20" type="ORF">P2G67_13900</name>
</gene>
<keyword evidence="13" id="KW-0234">DNA repair</keyword>
<dbReference type="PROSITE" id="PS50967">
    <property type="entry name" value="HRDC"/>
    <property type="match status" value="1"/>
</dbReference>
<keyword evidence="5" id="KW-0547">Nucleotide-binding</keyword>
<dbReference type="Pfam" id="PF00271">
    <property type="entry name" value="Helicase_C"/>
    <property type="match status" value="1"/>
</dbReference>
<evidence type="ECO:0000313" key="21">
    <source>
        <dbReference type="Proteomes" id="UP001215503"/>
    </source>
</evidence>
<dbReference type="CDD" id="cd18794">
    <property type="entry name" value="SF2_C_RecQ"/>
    <property type="match status" value="1"/>
</dbReference>
<evidence type="ECO:0000256" key="10">
    <source>
        <dbReference type="ARBA" id="ARBA00022840"/>
    </source>
</evidence>
<organism evidence="20 21">
    <name type="scientific">Aquibaculum arenosum</name>
    <dbReference type="NCBI Taxonomy" id="3032591"/>
    <lineage>
        <taxon>Bacteria</taxon>
        <taxon>Pseudomonadati</taxon>
        <taxon>Pseudomonadota</taxon>
        <taxon>Alphaproteobacteria</taxon>
        <taxon>Rhodospirillales</taxon>
        <taxon>Rhodovibrionaceae</taxon>
        <taxon>Aquibaculum</taxon>
    </lineage>
</organism>
<feature type="domain" description="Helicase ATP-binding" evidence="18">
    <location>
        <begin position="34"/>
        <end position="202"/>
    </location>
</feature>
<dbReference type="InterPro" id="IPR010997">
    <property type="entry name" value="HRDC-like_sf"/>
</dbReference>
<evidence type="ECO:0000259" key="19">
    <source>
        <dbReference type="PROSITE" id="PS51194"/>
    </source>
</evidence>